<dbReference type="Pfam" id="PF02518">
    <property type="entry name" value="HATPase_c"/>
    <property type="match status" value="1"/>
</dbReference>
<feature type="transmembrane region" description="Helical" evidence="13">
    <location>
        <begin position="9"/>
        <end position="31"/>
    </location>
</feature>
<evidence type="ECO:0000256" key="6">
    <source>
        <dbReference type="ARBA" id="ARBA00022692"/>
    </source>
</evidence>
<evidence type="ECO:0000256" key="4">
    <source>
        <dbReference type="ARBA" id="ARBA00022553"/>
    </source>
</evidence>
<keyword evidence="5 16" id="KW-0808">Transferase</keyword>
<dbReference type="HOGENOM" id="CLU_000445_89_2_9"/>
<evidence type="ECO:0000256" key="5">
    <source>
        <dbReference type="ARBA" id="ARBA00022679"/>
    </source>
</evidence>
<dbReference type="GO" id="GO:0000155">
    <property type="term" value="F:phosphorelay sensor kinase activity"/>
    <property type="evidence" value="ECO:0007669"/>
    <property type="project" value="InterPro"/>
</dbReference>
<comment type="caution">
    <text evidence="16">The sequence shown here is derived from an EMBL/GenBank/DDBJ whole genome shotgun (WGS) entry which is preliminary data.</text>
</comment>
<keyword evidence="12 13" id="KW-0472">Membrane</keyword>
<dbReference type="Gene3D" id="3.30.565.10">
    <property type="entry name" value="Histidine kinase-like ATPase, C-terminal domain"/>
    <property type="match status" value="1"/>
</dbReference>
<evidence type="ECO:0000256" key="7">
    <source>
        <dbReference type="ARBA" id="ARBA00022741"/>
    </source>
</evidence>
<dbReference type="SMART" id="SM00387">
    <property type="entry name" value="HATPase_c"/>
    <property type="match status" value="1"/>
</dbReference>
<dbReference type="GO" id="GO:0030295">
    <property type="term" value="F:protein kinase activator activity"/>
    <property type="evidence" value="ECO:0007669"/>
    <property type="project" value="TreeGrafter"/>
</dbReference>
<dbReference type="CDD" id="cd00130">
    <property type="entry name" value="PAS"/>
    <property type="match status" value="1"/>
</dbReference>
<dbReference type="GO" id="GO:0005524">
    <property type="term" value="F:ATP binding"/>
    <property type="evidence" value="ECO:0007669"/>
    <property type="project" value="UniProtKB-KW"/>
</dbReference>
<evidence type="ECO:0000256" key="9">
    <source>
        <dbReference type="ARBA" id="ARBA00022840"/>
    </source>
</evidence>
<dbReference type="Gene3D" id="1.10.287.130">
    <property type="match status" value="1"/>
</dbReference>
<evidence type="ECO:0000256" key="11">
    <source>
        <dbReference type="ARBA" id="ARBA00023012"/>
    </source>
</evidence>
<protein>
    <recommendedName>
        <fullName evidence="3">histidine kinase</fullName>
        <ecNumber evidence="3">2.7.13.3</ecNumber>
    </recommendedName>
</protein>
<dbReference type="SMART" id="SM00304">
    <property type="entry name" value="HAMP"/>
    <property type="match status" value="1"/>
</dbReference>
<dbReference type="Proteomes" id="UP000005710">
    <property type="component" value="Unassembled WGS sequence"/>
</dbReference>
<dbReference type="InterPro" id="IPR004358">
    <property type="entry name" value="Sig_transdc_His_kin-like_C"/>
</dbReference>
<dbReference type="PRINTS" id="PR00344">
    <property type="entry name" value="BCTRLSENSOR"/>
</dbReference>
<comment type="subcellular location">
    <subcellularLocation>
        <location evidence="2">Membrane</location>
        <topology evidence="2">Multi-pass membrane protein</topology>
    </subcellularLocation>
</comment>
<dbReference type="SUPFAM" id="SSF55874">
    <property type="entry name" value="ATPase domain of HSP90 chaperone/DNA topoisomerase II/histidine kinase"/>
    <property type="match status" value="1"/>
</dbReference>
<keyword evidence="7" id="KW-0547">Nucleotide-binding</keyword>
<dbReference type="Gene3D" id="3.30.450.20">
    <property type="entry name" value="PAS domain"/>
    <property type="match status" value="1"/>
</dbReference>
<evidence type="ECO:0000313" key="16">
    <source>
        <dbReference type="EMBL" id="EKP95466.1"/>
    </source>
</evidence>
<accession>K6QEY0</accession>
<dbReference type="CDD" id="cd00082">
    <property type="entry name" value="HisKA"/>
    <property type="match status" value="1"/>
</dbReference>
<name>K6QEY0_9FIRM</name>
<keyword evidence="4" id="KW-0597">Phosphoprotein</keyword>
<dbReference type="InterPro" id="IPR036890">
    <property type="entry name" value="HATPase_C_sf"/>
</dbReference>
<dbReference type="SUPFAM" id="SSF47384">
    <property type="entry name" value="Homodimeric domain of signal transducing histidine kinase"/>
    <property type="match status" value="1"/>
</dbReference>
<dbReference type="InterPro" id="IPR003661">
    <property type="entry name" value="HisK_dim/P_dom"/>
</dbReference>
<evidence type="ECO:0000259" key="14">
    <source>
        <dbReference type="PROSITE" id="PS50109"/>
    </source>
</evidence>
<dbReference type="OrthoDB" id="9813151at2"/>
<dbReference type="SMART" id="SM00388">
    <property type="entry name" value="HisKA"/>
    <property type="match status" value="1"/>
</dbReference>
<evidence type="ECO:0000256" key="3">
    <source>
        <dbReference type="ARBA" id="ARBA00012438"/>
    </source>
</evidence>
<dbReference type="STRING" id="867903.ThesuDRAFT_01218"/>
<dbReference type="PANTHER" id="PTHR42878:SF7">
    <property type="entry name" value="SENSOR HISTIDINE KINASE GLRK"/>
    <property type="match status" value="1"/>
</dbReference>
<keyword evidence="8 16" id="KW-0418">Kinase</keyword>
<dbReference type="InterPro" id="IPR003594">
    <property type="entry name" value="HATPase_dom"/>
</dbReference>
<sequence length="522" mass="55895">MAGGLRRYLAWRLAVYFPLGVAVVGTVTALLLGELPQLFSRDFLPTLILGLLVAALTGAGLGWAMAERVTRPVRELVAGARQLAAGEFERRVHVDGPDELVTLARAFNEMAARLQVTLRELRTEQARLATVVGAMTSGVLFIDGDGRLRLANPAARRLLDIPEQALGRDYISVTRNYGLARVIEEGLVGGQVVEHDVTIPPDPGAAPRHVRVTVVPLGTDAGGATVPDGVDVPCEAGSNSAGRGVTAAEGKRGGVVVVLHDITEIRRLEQIRRDFVANVSHELRTPVAAVQGFAETLLEGVIREDPATAEHFAQVIHREAERMARLVQDLLDLARLESPEPGLQRERFDLRDSAVQAAERFRPRLEAAGLRLEVQSPPEPVPVWADRHRLDQVWTNLLENARQYTPVGGTVTVAVGREGQGHQAMAVGEVRDTGRGIPPDVLPRIFERFYRVDPGRSRAAGGTGLGLAIVKHIIEAHGGVVGAESQLGAGTVIRFRIPLAADDVAAGAKGVGEFPGGCEGGR</sequence>
<evidence type="ECO:0000256" key="10">
    <source>
        <dbReference type="ARBA" id="ARBA00022989"/>
    </source>
</evidence>
<dbReference type="Pfam" id="PF00989">
    <property type="entry name" value="PAS"/>
    <property type="match status" value="1"/>
</dbReference>
<dbReference type="InterPro" id="IPR003660">
    <property type="entry name" value="HAMP_dom"/>
</dbReference>
<dbReference type="FunFam" id="3.30.565.10:FF:000006">
    <property type="entry name" value="Sensor histidine kinase WalK"/>
    <property type="match status" value="1"/>
</dbReference>
<keyword evidence="9" id="KW-0067">ATP-binding</keyword>
<keyword evidence="17" id="KW-1185">Reference proteome</keyword>
<dbReference type="SMART" id="SM00091">
    <property type="entry name" value="PAS"/>
    <property type="match status" value="1"/>
</dbReference>
<feature type="domain" description="HAMP" evidence="15">
    <location>
        <begin position="67"/>
        <end position="119"/>
    </location>
</feature>
<dbReference type="PANTHER" id="PTHR42878">
    <property type="entry name" value="TWO-COMPONENT HISTIDINE KINASE"/>
    <property type="match status" value="1"/>
</dbReference>
<keyword evidence="6 13" id="KW-0812">Transmembrane</keyword>
<evidence type="ECO:0000259" key="15">
    <source>
        <dbReference type="PROSITE" id="PS50885"/>
    </source>
</evidence>
<evidence type="ECO:0000256" key="8">
    <source>
        <dbReference type="ARBA" id="ARBA00022777"/>
    </source>
</evidence>
<dbReference type="Gene3D" id="6.10.340.10">
    <property type="match status" value="1"/>
</dbReference>
<feature type="transmembrane region" description="Helical" evidence="13">
    <location>
        <begin position="43"/>
        <end position="66"/>
    </location>
</feature>
<evidence type="ECO:0000256" key="1">
    <source>
        <dbReference type="ARBA" id="ARBA00000085"/>
    </source>
</evidence>
<keyword evidence="10 13" id="KW-1133">Transmembrane helix</keyword>
<dbReference type="InterPro" id="IPR050351">
    <property type="entry name" value="BphY/WalK/GraS-like"/>
</dbReference>
<evidence type="ECO:0000256" key="13">
    <source>
        <dbReference type="SAM" id="Phobius"/>
    </source>
</evidence>
<dbReference type="RefSeq" id="WP_006903485.1">
    <property type="nucleotide sequence ID" value="NZ_JH976535.1"/>
</dbReference>
<dbReference type="SUPFAM" id="SSF158472">
    <property type="entry name" value="HAMP domain-like"/>
    <property type="match status" value="1"/>
</dbReference>
<organism evidence="16 17">
    <name type="scientific">Thermaerobacter subterraneus DSM 13965</name>
    <dbReference type="NCBI Taxonomy" id="867903"/>
    <lineage>
        <taxon>Bacteria</taxon>
        <taxon>Bacillati</taxon>
        <taxon>Bacillota</taxon>
        <taxon>Clostridia</taxon>
        <taxon>Eubacteriales</taxon>
        <taxon>Clostridiales Family XVII. Incertae Sedis</taxon>
        <taxon>Thermaerobacter</taxon>
    </lineage>
</organism>
<dbReference type="PROSITE" id="PS50885">
    <property type="entry name" value="HAMP"/>
    <property type="match status" value="1"/>
</dbReference>
<gene>
    <name evidence="16" type="ORF">ThesuDRAFT_01218</name>
</gene>
<dbReference type="PROSITE" id="PS50109">
    <property type="entry name" value="HIS_KIN"/>
    <property type="match status" value="1"/>
</dbReference>
<dbReference type="Pfam" id="PF00512">
    <property type="entry name" value="HisKA"/>
    <property type="match status" value="1"/>
</dbReference>
<comment type="catalytic activity">
    <reaction evidence="1">
        <text>ATP + protein L-histidine = ADP + protein N-phospho-L-histidine.</text>
        <dbReference type="EC" id="2.7.13.3"/>
    </reaction>
</comment>
<dbReference type="EMBL" id="AENY02000002">
    <property type="protein sequence ID" value="EKP95466.1"/>
    <property type="molecule type" value="Genomic_DNA"/>
</dbReference>
<dbReference type="InterPro" id="IPR035965">
    <property type="entry name" value="PAS-like_dom_sf"/>
</dbReference>
<dbReference type="GO" id="GO:0016020">
    <property type="term" value="C:membrane"/>
    <property type="evidence" value="ECO:0007669"/>
    <property type="project" value="UniProtKB-SubCell"/>
</dbReference>
<evidence type="ECO:0000256" key="2">
    <source>
        <dbReference type="ARBA" id="ARBA00004141"/>
    </source>
</evidence>
<dbReference type="GO" id="GO:0000156">
    <property type="term" value="F:phosphorelay response regulator activity"/>
    <property type="evidence" value="ECO:0007669"/>
    <property type="project" value="TreeGrafter"/>
</dbReference>
<dbReference type="InterPro" id="IPR036097">
    <property type="entry name" value="HisK_dim/P_sf"/>
</dbReference>
<reference evidence="16" key="2">
    <citation type="submission" date="2012-10" db="EMBL/GenBank/DDBJ databases">
        <title>Improved high-quality draft of Thermaerobacter subterraneus C21, DSM 13965.</title>
        <authorList>
            <consortium name="DOE Joint Genome Institute"/>
            <person name="Eisen J."/>
            <person name="Huntemann M."/>
            <person name="Wei C.-L."/>
            <person name="Han J."/>
            <person name="Detter J.C."/>
            <person name="Han C."/>
            <person name="Tapia R."/>
            <person name="Chen A."/>
            <person name="Kyrpides N."/>
            <person name="Mavromatis K."/>
            <person name="Markowitz V."/>
            <person name="Szeto E."/>
            <person name="Ivanova N."/>
            <person name="Mikhailova N."/>
            <person name="Ovchinnikova G."/>
            <person name="Pagani I."/>
            <person name="Pati A."/>
            <person name="Goodwin L."/>
            <person name="Nordberg H.P."/>
            <person name="Cantor M.N."/>
            <person name="Hua S.X."/>
            <person name="Woyke T."/>
            <person name="Eisen J."/>
            <person name="Klenk H.-P."/>
        </authorList>
    </citation>
    <scope>NUCLEOTIDE SEQUENCE [LARGE SCALE GENOMIC DNA]</scope>
    <source>
        <strain evidence="16">DSM 13965</strain>
    </source>
</reference>
<dbReference type="GO" id="GO:0006355">
    <property type="term" value="P:regulation of DNA-templated transcription"/>
    <property type="evidence" value="ECO:0007669"/>
    <property type="project" value="InterPro"/>
</dbReference>
<dbReference type="InterPro" id="IPR013767">
    <property type="entry name" value="PAS_fold"/>
</dbReference>
<dbReference type="CDD" id="cd00075">
    <property type="entry name" value="HATPase"/>
    <property type="match status" value="1"/>
</dbReference>
<keyword evidence="11" id="KW-0902">Two-component regulatory system</keyword>
<dbReference type="CDD" id="cd06225">
    <property type="entry name" value="HAMP"/>
    <property type="match status" value="1"/>
</dbReference>
<evidence type="ECO:0000313" key="17">
    <source>
        <dbReference type="Proteomes" id="UP000005710"/>
    </source>
</evidence>
<dbReference type="AlphaFoldDB" id="K6QEY0"/>
<dbReference type="InterPro" id="IPR000014">
    <property type="entry name" value="PAS"/>
</dbReference>
<reference evidence="16" key="1">
    <citation type="submission" date="2010-10" db="EMBL/GenBank/DDBJ databases">
        <authorList>
            <consortium name="US DOE Joint Genome Institute (JGI-PGF)"/>
            <person name="Lucas S."/>
            <person name="Copeland A."/>
            <person name="Lapidus A."/>
            <person name="Bruce D."/>
            <person name="Goodwin L."/>
            <person name="Pitluck S."/>
            <person name="Kyrpides N."/>
            <person name="Mavromatis K."/>
            <person name="Detter J.C."/>
            <person name="Han C."/>
            <person name="Land M."/>
            <person name="Hauser L."/>
            <person name="Markowitz V."/>
            <person name="Cheng J.-F."/>
            <person name="Hugenholtz P."/>
            <person name="Woyke T."/>
            <person name="Wu D."/>
            <person name="Pukall R."/>
            <person name="Wahrenburg C."/>
            <person name="Brambilla E."/>
            <person name="Klenk H.-P."/>
            <person name="Eisen J.A."/>
        </authorList>
    </citation>
    <scope>NUCLEOTIDE SEQUENCE [LARGE SCALE GENOMIC DNA]</scope>
    <source>
        <strain evidence="16">DSM 13965</strain>
    </source>
</reference>
<dbReference type="InterPro" id="IPR005467">
    <property type="entry name" value="His_kinase_dom"/>
</dbReference>
<feature type="domain" description="Histidine kinase" evidence="14">
    <location>
        <begin position="278"/>
        <end position="501"/>
    </location>
</feature>
<dbReference type="GO" id="GO:0007234">
    <property type="term" value="P:osmosensory signaling via phosphorelay pathway"/>
    <property type="evidence" value="ECO:0007669"/>
    <property type="project" value="TreeGrafter"/>
</dbReference>
<proteinExistence type="predicted"/>
<dbReference type="Pfam" id="PF00672">
    <property type="entry name" value="HAMP"/>
    <property type="match status" value="1"/>
</dbReference>
<dbReference type="eggNOG" id="COG5002">
    <property type="taxonomic scope" value="Bacteria"/>
</dbReference>
<dbReference type="SUPFAM" id="SSF55785">
    <property type="entry name" value="PYP-like sensor domain (PAS domain)"/>
    <property type="match status" value="1"/>
</dbReference>
<dbReference type="FunFam" id="1.10.287.130:FF:000001">
    <property type="entry name" value="Two-component sensor histidine kinase"/>
    <property type="match status" value="1"/>
</dbReference>
<evidence type="ECO:0000256" key="12">
    <source>
        <dbReference type="ARBA" id="ARBA00023136"/>
    </source>
</evidence>
<dbReference type="EC" id="2.7.13.3" evidence="3"/>